<dbReference type="Pfam" id="PF01565">
    <property type="entry name" value="FAD_binding_4"/>
    <property type="match status" value="1"/>
</dbReference>
<proteinExistence type="inferred from homology"/>
<evidence type="ECO:0000256" key="2">
    <source>
        <dbReference type="ARBA" id="ARBA00008000"/>
    </source>
</evidence>
<dbReference type="InterPro" id="IPR016166">
    <property type="entry name" value="FAD-bd_PCMH"/>
</dbReference>
<gene>
    <name evidence="13" type="ORF">GCM10011501_30290</name>
</gene>
<dbReference type="InterPro" id="IPR036318">
    <property type="entry name" value="FAD-bd_PCMH-like_sf"/>
</dbReference>
<dbReference type="InterPro" id="IPR016169">
    <property type="entry name" value="FAD-bd_PCMH_sub2"/>
</dbReference>
<sequence length="964" mass="106652">MLETNKVNSFSCFLAAVKNVIDDKSVIENELQRYAYGTDASFYRLTPKLVINISSEEQLIQVIKLSNQYLIPITFRAAGTSLSGQAITDSVLIILSHNWSNIDVLEKGRKVKLQPGVIGSHANRALASYGRKIGPDPASINSCKVGGIAANNSSGMCCGVKHNSYHTLADIRIVLPNGSVLDTANLLSRQEFVRNNPALIFNVTKLAEKIKQDERLANKIAHKYRLKNTMGYGVNALLEYTDPIDIISHLMVGSEGTLGFIADITYNTIAIDEFSSVGLFVFDDMKVTCELVQQLANEDVSAIELMDGSALNSVSDKLQHFISIDKLSHDHVGLLIEISSNTLKGLKGLKGKQIQTEQHINNCGAHLIASKAFTQETPDIEKLWSIRKGMFPAVGAARAIGTTVIIEDVALPLPDLADGVEKLQQLFQQYGYYEAIIFGHALDGNLHFVFTQSFDEESEVQRYSDFMRSVSTLIAIDFNGSLKAEHGTGRNMAPFVEMEWGKDIYQVMKSIKEAFDPLNIFNPGVIINDNSHAHLLDLKSLPKAHSVVDKCIECGFCESVCPSKDYTLTPRQRIAVWRRINELKATDKFDTLNQSENITYNNLQKDYQFYGVDSCAATGLCAHECPVGIDTGKFIQSLRADKKSSQWLMSQSAQHFSKVVWGANKAIKLVNKTSQLLGPKKTKVLFHWLNKLSFNQIPHWQNSWPNGEGQLLHNQDIDSKHKINKEAKKVQLNKVVFISSCTNRVFATDNNAQDKRSLISAFSSVLTKANIELIIPKGVNSLCCGKPWLSKGNTLIAEQKAQQFIDMVTDASENGRWPIVIDASPCALALDELKGFKIQELSEYLLTSVVPHITITKTLEPIMLHKTCSSIQRDGATALTTLASLCCDNIIIPNDIYCCGFAGDKGFFLPELNKNALAPLAAQIPNDCHRGISNSRTCEIGLSEHSKLPYQSIVYLLDEVSHSD</sequence>
<evidence type="ECO:0000313" key="13">
    <source>
        <dbReference type="EMBL" id="GHE98673.1"/>
    </source>
</evidence>
<comment type="caution">
    <text evidence="13">The sequence shown here is derived from an EMBL/GenBank/DDBJ whole genome shotgun (WGS) entry which is preliminary data.</text>
</comment>
<dbReference type="PROSITE" id="PS51379">
    <property type="entry name" value="4FE4S_FER_2"/>
    <property type="match status" value="1"/>
</dbReference>
<protein>
    <recommendedName>
        <fullName evidence="10">D-lactate dehydrogenase (cytochrome)</fullName>
        <ecNumber evidence="10">1.1.2.4</ecNumber>
    </recommendedName>
</protein>
<dbReference type="InterPro" id="IPR004017">
    <property type="entry name" value="Cys_rich_dom"/>
</dbReference>
<reference evidence="14" key="1">
    <citation type="journal article" date="2019" name="Int. J. Syst. Evol. Microbiol.">
        <title>The Global Catalogue of Microorganisms (GCM) 10K type strain sequencing project: providing services to taxonomists for standard genome sequencing and annotation.</title>
        <authorList>
            <consortium name="The Broad Institute Genomics Platform"/>
            <consortium name="The Broad Institute Genome Sequencing Center for Infectious Disease"/>
            <person name="Wu L."/>
            <person name="Ma J."/>
        </authorList>
    </citation>
    <scope>NUCLEOTIDE SEQUENCE [LARGE SCALE GENOMIC DNA]</scope>
    <source>
        <strain evidence="14">CGMCC 1.15922</strain>
    </source>
</reference>
<comment type="similarity">
    <text evidence="2">Belongs to the FAD-binding oxidoreductase/transferase type 4 family.</text>
</comment>
<dbReference type="Gene3D" id="3.30.43.10">
    <property type="entry name" value="Uridine Diphospho-n-acetylenolpyruvylglucosamine Reductase, domain 2"/>
    <property type="match status" value="1"/>
</dbReference>
<dbReference type="Gene3D" id="1.10.1060.10">
    <property type="entry name" value="Alpha-helical ferredoxin"/>
    <property type="match status" value="1"/>
</dbReference>
<dbReference type="Gene3D" id="1.10.45.10">
    <property type="entry name" value="Vanillyl-alcohol Oxidase, Chain A, domain 4"/>
    <property type="match status" value="1"/>
</dbReference>
<dbReference type="EC" id="1.1.2.4" evidence="10"/>
<keyword evidence="6" id="KW-0809">Transit peptide</keyword>
<dbReference type="InterPro" id="IPR017900">
    <property type="entry name" value="4Fe4S_Fe_S_CS"/>
</dbReference>
<dbReference type="InterPro" id="IPR017896">
    <property type="entry name" value="4Fe4S_Fe-S-bd"/>
</dbReference>
<evidence type="ECO:0000256" key="6">
    <source>
        <dbReference type="ARBA" id="ARBA00022946"/>
    </source>
</evidence>
<evidence type="ECO:0000256" key="9">
    <source>
        <dbReference type="ARBA" id="ARBA00023014"/>
    </source>
</evidence>
<dbReference type="Gene3D" id="3.30.70.2740">
    <property type="match status" value="1"/>
</dbReference>
<accession>A0ABQ3J0F1</accession>
<dbReference type="PANTHER" id="PTHR11748:SF111">
    <property type="entry name" value="D-LACTATE DEHYDROGENASE, MITOCHONDRIAL-RELATED"/>
    <property type="match status" value="1"/>
</dbReference>
<keyword evidence="9" id="KW-0411">Iron-sulfur</keyword>
<keyword evidence="7" id="KW-0560">Oxidoreductase</keyword>
<dbReference type="PANTHER" id="PTHR11748">
    <property type="entry name" value="D-LACTATE DEHYDROGENASE"/>
    <property type="match status" value="1"/>
</dbReference>
<name>A0ABQ3J0F1_9GAMM</name>
<organism evidence="13 14">
    <name type="scientific">Thalassotalea profundi</name>
    <dbReference type="NCBI Taxonomy" id="2036687"/>
    <lineage>
        <taxon>Bacteria</taxon>
        <taxon>Pseudomonadati</taxon>
        <taxon>Pseudomonadota</taxon>
        <taxon>Gammaproteobacteria</taxon>
        <taxon>Alteromonadales</taxon>
        <taxon>Colwelliaceae</taxon>
        <taxon>Thalassotalea</taxon>
    </lineage>
</organism>
<dbReference type="InterPro" id="IPR016164">
    <property type="entry name" value="FAD-linked_Oxase-like_C"/>
</dbReference>
<feature type="domain" description="FAD-binding PCMH-type" evidence="12">
    <location>
        <begin position="43"/>
        <end position="271"/>
    </location>
</feature>
<keyword evidence="8" id="KW-0408">Iron</keyword>
<dbReference type="PROSITE" id="PS00198">
    <property type="entry name" value="4FE4S_FER_1"/>
    <property type="match status" value="1"/>
</dbReference>
<evidence type="ECO:0000256" key="10">
    <source>
        <dbReference type="ARBA" id="ARBA00038897"/>
    </source>
</evidence>
<dbReference type="InterPro" id="IPR009051">
    <property type="entry name" value="Helical_ferredxn"/>
</dbReference>
<dbReference type="InterPro" id="IPR006094">
    <property type="entry name" value="Oxid_FAD_bind_N"/>
</dbReference>
<dbReference type="Pfam" id="PF02754">
    <property type="entry name" value="CCG"/>
    <property type="match status" value="1"/>
</dbReference>
<dbReference type="EMBL" id="BNAH01000013">
    <property type="protein sequence ID" value="GHE98673.1"/>
    <property type="molecule type" value="Genomic_DNA"/>
</dbReference>
<dbReference type="InterPro" id="IPR004113">
    <property type="entry name" value="FAD-bd_oxidored_4_C"/>
</dbReference>
<dbReference type="SUPFAM" id="SSF55103">
    <property type="entry name" value="FAD-linked oxidases, C-terminal domain"/>
    <property type="match status" value="1"/>
</dbReference>
<keyword evidence="3" id="KW-0285">Flavoprotein</keyword>
<dbReference type="InterPro" id="IPR016167">
    <property type="entry name" value="FAD-bd_PCMH_sub1"/>
</dbReference>
<evidence type="ECO:0000256" key="1">
    <source>
        <dbReference type="ARBA" id="ARBA00001974"/>
    </source>
</evidence>
<keyword evidence="4" id="KW-0479">Metal-binding</keyword>
<evidence type="ECO:0000259" key="12">
    <source>
        <dbReference type="PROSITE" id="PS51387"/>
    </source>
</evidence>
<dbReference type="Gene3D" id="3.30.465.10">
    <property type="match status" value="1"/>
</dbReference>
<dbReference type="PROSITE" id="PS51387">
    <property type="entry name" value="FAD_PCMH"/>
    <property type="match status" value="1"/>
</dbReference>
<feature type="domain" description="4Fe-4S ferredoxin-type" evidence="11">
    <location>
        <begin position="542"/>
        <end position="571"/>
    </location>
</feature>
<dbReference type="SUPFAM" id="SSF46548">
    <property type="entry name" value="alpha-helical ferredoxin"/>
    <property type="match status" value="1"/>
</dbReference>
<evidence type="ECO:0000256" key="8">
    <source>
        <dbReference type="ARBA" id="ARBA00023004"/>
    </source>
</evidence>
<keyword evidence="5" id="KW-0274">FAD</keyword>
<evidence type="ECO:0000259" key="11">
    <source>
        <dbReference type="PROSITE" id="PS51379"/>
    </source>
</evidence>
<evidence type="ECO:0000256" key="4">
    <source>
        <dbReference type="ARBA" id="ARBA00022723"/>
    </source>
</evidence>
<evidence type="ECO:0000256" key="3">
    <source>
        <dbReference type="ARBA" id="ARBA00022630"/>
    </source>
</evidence>
<evidence type="ECO:0000256" key="7">
    <source>
        <dbReference type="ARBA" id="ARBA00023002"/>
    </source>
</evidence>
<dbReference type="Gene3D" id="3.30.70.2190">
    <property type="match status" value="1"/>
</dbReference>
<dbReference type="Proteomes" id="UP000626370">
    <property type="component" value="Unassembled WGS sequence"/>
</dbReference>
<dbReference type="RefSeq" id="WP_189379095.1">
    <property type="nucleotide sequence ID" value="NZ_BNAH01000013.1"/>
</dbReference>
<dbReference type="SUPFAM" id="SSF56176">
    <property type="entry name" value="FAD-binding/transporter-associated domain-like"/>
    <property type="match status" value="1"/>
</dbReference>
<dbReference type="Pfam" id="PF13183">
    <property type="entry name" value="Fer4_8"/>
    <property type="match status" value="1"/>
</dbReference>
<keyword evidence="14" id="KW-1185">Reference proteome</keyword>
<dbReference type="Pfam" id="PF02913">
    <property type="entry name" value="FAD-oxidase_C"/>
    <property type="match status" value="1"/>
</dbReference>
<comment type="cofactor">
    <cofactor evidence="1">
        <name>FAD</name>
        <dbReference type="ChEBI" id="CHEBI:57692"/>
    </cofactor>
</comment>
<evidence type="ECO:0000313" key="14">
    <source>
        <dbReference type="Proteomes" id="UP000626370"/>
    </source>
</evidence>
<dbReference type="InterPro" id="IPR016171">
    <property type="entry name" value="Vanillyl_alc_oxidase_C-sub2"/>
</dbReference>
<evidence type="ECO:0000256" key="5">
    <source>
        <dbReference type="ARBA" id="ARBA00022827"/>
    </source>
</evidence>